<organism evidence="11 12">
    <name type="scientific">Chara braunii</name>
    <name type="common">Braun's stonewort</name>
    <dbReference type="NCBI Taxonomy" id="69332"/>
    <lineage>
        <taxon>Eukaryota</taxon>
        <taxon>Viridiplantae</taxon>
        <taxon>Streptophyta</taxon>
        <taxon>Charophyceae</taxon>
        <taxon>Charales</taxon>
        <taxon>Characeae</taxon>
        <taxon>Chara</taxon>
    </lineage>
</organism>
<dbReference type="Gene3D" id="3.40.50.1000">
    <property type="entry name" value="HAD superfamily/HAD-like"/>
    <property type="match status" value="2"/>
</dbReference>
<feature type="region of interest" description="Disordered" evidence="9">
    <location>
        <begin position="1592"/>
        <end position="1616"/>
    </location>
</feature>
<keyword evidence="12" id="KW-1185">Reference proteome</keyword>
<dbReference type="Proteomes" id="UP000265515">
    <property type="component" value="Unassembled WGS sequence"/>
</dbReference>
<evidence type="ECO:0000256" key="3">
    <source>
        <dbReference type="ARBA" id="ARBA00012643"/>
    </source>
</evidence>
<dbReference type="PANTHER" id="PTHR13045:SF0">
    <property type="entry name" value="7-METHYLGUANOSINE PHOSPHATE-SPECIFIC 5'-NUCLEOTIDASE"/>
    <property type="match status" value="1"/>
</dbReference>
<evidence type="ECO:0000256" key="5">
    <source>
        <dbReference type="ARBA" id="ARBA00022741"/>
    </source>
</evidence>
<keyword evidence="8" id="KW-0546">Nucleotide metabolism</keyword>
<dbReference type="CDD" id="cd01650">
    <property type="entry name" value="RT_nLTR_like"/>
    <property type="match status" value="1"/>
</dbReference>
<dbReference type="Gramene" id="GBG83215">
    <property type="protein sequence ID" value="GBG83215"/>
    <property type="gene ID" value="CBR_g36829"/>
</dbReference>
<evidence type="ECO:0000313" key="12">
    <source>
        <dbReference type="Proteomes" id="UP000265515"/>
    </source>
</evidence>
<keyword evidence="5" id="KW-0547">Nucleotide-binding</keyword>
<comment type="caution">
    <text evidence="11">The sequence shown here is derived from an EMBL/GenBank/DDBJ whole genome shotgun (WGS) entry which is preliminary data.</text>
</comment>
<evidence type="ECO:0000256" key="8">
    <source>
        <dbReference type="ARBA" id="ARBA00023080"/>
    </source>
</evidence>
<name>A0A388LLW2_CHABU</name>
<evidence type="ECO:0000256" key="6">
    <source>
        <dbReference type="ARBA" id="ARBA00022801"/>
    </source>
</evidence>
<feature type="compositionally biased region" description="Polar residues" evidence="9">
    <location>
        <begin position="179"/>
        <end position="188"/>
    </location>
</feature>
<sequence>MRRGRVKIEGPGVASYVAKTREAAQFMLLEGQVEVSLGTETYRLLFKPWMTRAEFRDLRRQEDENVFWVIALQIPLDVMPFIYAQIEKVIGKIVLAHPTDADPARPALVNAKFDLEPEARANMKDVLWIETSKGDTLEVRLASSGTPKCRKCRQFFHTEDECRRGVRSGFQGAPGRAGASSSQAQGYQHQPAASVPRQGSYQGSLAPSAPNQVPPAGGLQGGFMRNNPMFSPGTGGGGQSGALGTQLPGPFQSREVLARRLGKYLPALVAANRAAFVSGTSIHENIVTVIEILEVVRQEDLDMAVLLLDMEKAYDRVNWSYVLTTLRWMGFGEVFCSWVIALYSLSTASVMVNGHISSEFKLSRLLRQGCPLAPLLFVVHLEVPLNNIREHCSIVGLGLGQQSCRVKALADDLFAVTENTLESMTALRQCLSQYEILSETAINWSKSVYFLPSQRTPAVDWGMKRVQQQDSERFLGVQVALSSCVTRQEEILQNKVLQRMSTWGKAPHLSLIGRVLVINVVFFALLTFVGNVRPLGKKTLAVVKWKAARFVWKPFADEEENVMPKVAWDLICVPRSEGGLGMIDPWRRNTAMLAQWVVRAICLDKDPHWVLLGERILSREWNLHLPADVWACVWMDSYLRRRISSEFWQAVLRAWRKVKPDQCCAPKTKAEVLSQVIFENQNIRDQRGQMLMATSSPGSFGKAWVERGVTRLRDLWNTLTGSWLCEEELEEKLRPTRYIKERKRQVLEAIPEEWHYILDPAQVDPVGTWYETVPDEGGRLFLKSVEISEEDGRKFQQWRAQGLEGVLVHHEEEETLIKIPRGQIHEIRVRESVDEEGTWKVVLWNHGQSIVDLRADPDQWGWRGRGLKGDTLMLDGFSLKLAYELQKPPKTPLLTATERWQRVYPEETERIHEVLPRCWEQLAIAPNTRAATLLWLESLLATPSAPLCSSDGGGGGGVVFPVALMSLATPRPLANGLPSRSRAARFLRGLAAGSDRHPRGPSLYRPYQDIREVIRRQFLGEEEEPVGDAGGAAEVVAVPAADRIGGERGGDQRASRSAVKCPASSPALFHCRHENPCRLVGTRTAAAAAIPNAYAVFAESMPSSHHLRGKRGGGGGGRFLSRQCPLAASKSSTLDSTEHLGGGGGGGGWSVVVCSRVCPLSSCLPVQQHSRSSVALRCHSQADAFPSSSSCACTSASSTSSSPLPASSASGSQPATSTSTAQTSAMSPSVPSLSVLAADASGGSSPGGRRSIATAATAAVVAAAAANGIPTCVAAVRPSTSLSKLALEASASSPSSSVSTRCLPDSTAAMNEAMRKQQQQQTGREEEGGGDVRSGRGSSWPRVLIGNVEELERKKKAIRLGGRSKLQVIADFDMTLTKFRVNGRKGQTCHALLSQENPEYDRKRQQLYEHYYPLEICPDLSYEDKFRYMEEWWTKVHGLLVEGGLQRSAIRASVGSANIEFREGCTELFALLEQLEVPLLIFSAGLADIIEEVMLQRIHRQFANITVVSNRMAFDEQGSLTGFVGKTIHILNKNEHALQLMMLSDKEDGDEIASTPLGNDGSDEEGRSDVSLGGMMGNGAVGGLSEMTLRVAGGGEESENEGRREEEENGGSVSWSAANRRIDREVVENDDINCDLVVNGAGHVGVETKMEEKKKMKKKKERKASMRERTNVILLGDHVGDLGMSDGLSYENRITVGFLNDNVETRSRAYMQAFDVVVVGDGPMTPVVDILREVV</sequence>
<dbReference type="OrthoDB" id="10014216at2759"/>
<dbReference type="GO" id="GO:0009117">
    <property type="term" value="P:nucleotide metabolic process"/>
    <property type="evidence" value="ECO:0007669"/>
    <property type="project" value="UniProtKB-KW"/>
</dbReference>
<comment type="similarity">
    <text evidence="2">Belongs to the pyrimidine 5'-nucleotidase family.</text>
</comment>
<dbReference type="FunFam" id="1.10.150.340:FF:000001">
    <property type="entry name" value="Cytosolic 5-nucleotidase 3-like"/>
    <property type="match status" value="1"/>
</dbReference>
<keyword evidence="6" id="KW-0378">Hydrolase</keyword>
<dbReference type="EC" id="3.1.3.5" evidence="3"/>
<dbReference type="GO" id="GO:0000166">
    <property type="term" value="F:nucleotide binding"/>
    <property type="evidence" value="ECO:0007669"/>
    <property type="project" value="UniProtKB-KW"/>
</dbReference>
<dbReference type="Pfam" id="PF00078">
    <property type="entry name" value="RVT_1"/>
    <property type="match status" value="1"/>
</dbReference>
<evidence type="ECO:0000256" key="2">
    <source>
        <dbReference type="ARBA" id="ARBA00008389"/>
    </source>
</evidence>
<dbReference type="SUPFAM" id="SSF56784">
    <property type="entry name" value="HAD-like"/>
    <property type="match status" value="2"/>
</dbReference>
<evidence type="ECO:0000313" key="11">
    <source>
        <dbReference type="EMBL" id="GBG83215.1"/>
    </source>
</evidence>
<dbReference type="GO" id="GO:0008253">
    <property type="term" value="F:5'-nucleotidase activity"/>
    <property type="evidence" value="ECO:0007669"/>
    <property type="project" value="UniProtKB-EC"/>
</dbReference>
<evidence type="ECO:0000256" key="1">
    <source>
        <dbReference type="ARBA" id="ARBA00000815"/>
    </source>
</evidence>
<evidence type="ECO:0000256" key="9">
    <source>
        <dbReference type="SAM" id="MobiDB-lite"/>
    </source>
</evidence>
<feature type="compositionally biased region" description="Polar residues" evidence="9">
    <location>
        <begin position="197"/>
        <end position="211"/>
    </location>
</feature>
<evidence type="ECO:0000259" key="10">
    <source>
        <dbReference type="Pfam" id="PF00078"/>
    </source>
</evidence>
<feature type="domain" description="Reverse transcriptase" evidence="10">
    <location>
        <begin position="257"/>
        <end position="479"/>
    </location>
</feature>
<dbReference type="GO" id="GO:0005737">
    <property type="term" value="C:cytoplasm"/>
    <property type="evidence" value="ECO:0007669"/>
    <property type="project" value="InterPro"/>
</dbReference>
<accession>A0A388LLW2</accession>
<evidence type="ECO:0000256" key="7">
    <source>
        <dbReference type="ARBA" id="ARBA00022842"/>
    </source>
</evidence>
<reference evidence="11 12" key="1">
    <citation type="journal article" date="2018" name="Cell">
        <title>The Chara Genome: Secondary Complexity and Implications for Plant Terrestrialization.</title>
        <authorList>
            <person name="Nishiyama T."/>
            <person name="Sakayama H."/>
            <person name="Vries J.D."/>
            <person name="Buschmann H."/>
            <person name="Saint-Marcoux D."/>
            <person name="Ullrich K.K."/>
            <person name="Haas F.B."/>
            <person name="Vanderstraeten L."/>
            <person name="Becker D."/>
            <person name="Lang D."/>
            <person name="Vosolsobe S."/>
            <person name="Rombauts S."/>
            <person name="Wilhelmsson P.K.I."/>
            <person name="Janitza P."/>
            <person name="Kern R."/>
            <person name="Heyl A."/>
            <person name="Rumpler F."/>
            <person name="Villalobos L.I.A.C."/>
            <person name="Clay J.M."/>
            <person name="Skokan R."/>
            <person name="Toyoda A."/>
            <person name="Suzuki Y."/>
            <person name="Kagoshima H."/>
            <person name="Schijlen E."/>
            <person name="Tajeshwar N."/>
            <person name="Catarino B."/>
            <person name="Hetherington A.J."/>
            <person name="Saltykova A."/>
            <person name="Bonnot C."/>
            <person name="Breuninger H."/>
            <person name="Symeonidi A."/>
            <person name="Radhakrishnan G.V."/>
            <person name="Van Nieuwerburgh F."/>
            <person name="Deforce D."/>
            <person name="Chang C."/>
            <person name="Karol K.G."/>
            <person name="Hedrich R."/>
            <person name="Ulvskov P."/>
            <person name="Glockner G."/>
            <person name="Delwiche C.F."/>
            <person name="Petrasek J."/>
            <person name="Van de Peer Y."/>
            <person name="Friml J."/>
            <person name="Beilby M."/>
            <person name="Dolan L."/>
            <person name="Kohara Y."/>
            <person name="Sugano S."/>
            <person name="Fujiyama A."/>
            <person name="Delaux P.-M."/>
            <person name="Quint M."/>
            <person name="TheiBen G."/>
            <person name="Hagemann M."/>
            <person name="Harholt J."/>
            <person name="Dunand C."/>
            <person name="Zachgo S."/>
            <person name="Langdale J."/>
            <person name="Maumus F."/>
            <person name="Straeten D.V.D."/>
            <person name="Gould S.B."/>
            <person name="Rensing S.A."/>
        </authorList>
    </citation>
    <scope>NUCLEOTIDE SEQUENCE [LARGE SCALE GENOMIC DNA]</scope>
    <source>
        <strain evidence="11 12">S276</strain>
    </source>
</reference>
<dbReference type="InterPro" id="IPR000477">
    <property type="entry name" value="RT_dom"/>
</dbReference>
<feature type="region of interest" description="Disordered" evidence="9">
    <location>
        <begin position="1311"/>
        <end position="1340"/>
    </location>
</feature>
<dbReference type="InterPro" id="IPR036412">
    <property type="entry name" value="HAD-like_sf"/>
</dbReference>
<dbReference type="InterPro" id="IPR023214">
    <property type="entry name" value="HAD_sf"/>
</dbReference>
<dbReference type="PANTHER" id="PTHR13045">
    <property type="entry name" value="5'-NUCLEOTIDASE"/>
    <property type="match status" value="1"/>
</dbReference>
<keyword evidence="7" id="KW-0460">Magnesium</keyword>
<comment type="catalytic activity">
    <reaction evidence="1">
        <text>a ribonucleoside 5'-phosphate + H2O = a ribonucleoside + phosphate</text>
        <dbReference type="Rhea" id="RHEA:12484"/>
        <dbReference type="ChEBI" id="CHEBI:15377"/>
        <dbReference type="ChEBI" id="CHEBI:18254"/>
        <dbReference type="ChEBI" id="CHEBI:43474"/>
        <dbReference type="ChEBI" id="CHEBI:58043"/>
        <dbReference type="EC" id="3.1.3.5"/>
    </reaction>
</comment>
<dbReference type="GO" id="GO:0000287">
    <property type="term" value="F:magnesium ion binding"/>
    <property type="evidence" value="ECO:0007669"/>
    <property type="project" value="InterPro"/>
</dbReference>
<dbReference type="Pfam" id="PF05822">
    <property type="entry name" value="UMPH-1"/>
    <property type="match status" value="2"/>
</dbReference>
<dbReference type="InterPro" id="IPR006434">
    <property type="entry name" value="Pyrimidine_nucleotidase_eu"/>
</dbReference>
<feature type="region of interest" description="Disordered" evidence="9">
    <location>
        <begin position="1202"/>
        <end position="1228"/>
    </location>
</feature>
<dbReference type="STRING" id="69332.A0A388LLW2"/>
<keyword evidence="4" id="KW-0479">Metal-binding</keyword>
<evidence type="ECO:0000256" key="4">
    <source>
        <dbReference type="ARBA" id="ARBA00022723"/>
    </source>
</evidence>
<dbReference type="Gene3D" id="1.10.150.340">
    <property type="entry name" value="Pyrimidine 5'-nucleotidase (UMPH-1), N-terminal domain"/>
    <property type="match status" value="1"/>
</dbReference>
<gene>
    <name evidence="11" type="ORF">CBR_g36829</name>
</gene>
<feature type="region of interest" description="Disordered" evidence="9">
    <location>
        <begin position="167"/>
        <end position="245"/>
    </location>
</feature>
<proteinExistence type="inferred from homology"/>
<protein>
    <recommendedName>
        <fullName evidence="3">5'-nucleotidase</fullName>
        <ecNumber evidence="3">3.1.3.5</ecNumber>
    </recommendedName>
</protein>
<dbReference type="EMBL" id="BFEA01000432">
    <property type="protein sequence ID" value="GBG83215.1"/>
    <property type="molecule type" value="Genomic_DNA"/>
</dbReference>
<feature type="region of interest" description="Disordered" evidence="9">
    <location>
        <begin position="1549"/>
        <end position="1572"/>
    </location>
</feature>